<keyword evidence="1" id="KW-0396">Initiation factor</keyword>
<gene>
    <name evidence="2" type="ORF">SteCoe_22306</name>
</gene>
<keyword evidence="1" id="KW-0648">Protein biosynthesis</keyword>
<proteinExistence type="inferred from homology"/>
<name>A0A1R2BN36_9CILI</name>
<evidence type="ECO:0000256" key="1">
    <source>
        <dbReference type="RuleBase" id="RU004374"/>
    </source>
</evidence>
<dbReference type="InterPro" id="IPR001040">
    <property type="entry name" value="TIF_eIF_4E"/>
</dbReference>
<comment type="caution">
    <text evidence="2">The sequence shown here is derived from an EMBL/GenBank/DDBJ whole genome shotgun (WGS) entry which is preliminary data.</text>
</comment>
<keyword evidence="1" id="KW-0694">RNA-binding</keyword>
<dbReference type="PANTHER" id="PTHR11960">
    <property type="entry name" value="EUKARYOTIC TRANSLATION INITIATION FACTOR 4E RELATED"/>
    <property type="match status" value="1"/>
</dbReference>
<protein>
    <recommendedName>
        <fullName evidence="4">Eukaryotic translation initiation factor 4E</fullName>
    </recommendedName>
</protein>
<dbReference type="GO" id="GO:0016281">
    <property type="term" value="C:eukaryotic translation initiation factor 4F complex"/>
    <property type="evidence" value="ECO:0007669"/>
    <property type="project" value="TreeGrafter"/>
</dbReference>
<dbReference type="EMBL" id="MPUH01000545">
    <property type="protein sequence ID" value="OMJ77985.1"/>
    <property type="molecule type" value="Genomic_DNA"/>
</dbReference>
<organism evidence="2 3">
    <name type="scientific">Stentor coeruleus</name>
    <dbReference type="NCBI Taxonomy" id="5963"/>
    <lineage>
        <taxon>Eukaryota</taxon>
        <taxon>Sar</taxon>
        <taxon>Alveolata</taxon>
        <taxon>Ciliophora</taxon>
        <taxon>Postciliodesmatophora</taxon>
        <taxon>Heterotrichea</taxon>
        <taxon>Heterotrichida</taxon>
        <taxon>Stentoridae</taxon>
        <taxon>Stentor</taxon>
    </lineage>
</organism>
<sequence>MEHELENSWTLYVTKQRTVQGFEKSKQEWEDRLANIHTFITAESFWSVNNNLRSPSEMTNDRGDYYLFKDKILPEWEDPLNVGGGSLILNFDPFKVDEVWNNLQMSLIGNFFPEYSQFVCGAELAIRKNRFKIAVWVSNADSDVVKKLSIQIKSVIEVISIEFRRHASGDKIEFSIK</sequence>
<dbReference type="GO" id="GO:0003743">
    <property type="term" value="F:translation initiation factor activity"/>
    <property type="evidence" value="ECO:0007669"/>
    <property type="project" value="UniProtKB-KW"/>
</dbReference>
<keyword evidence="3" id="KW-1185">Reference proteome</keyword>
<dbReference type="Gene3D" id="3.30.760.10">
    <property type="entry name" value="RNA Cap, Translation Initiation Factor Eif4e"/>
    <property type="match status" value="1"/>
</dbReference>
<comment type="similarity">
    <text evidence="1">Belongs to the eukaryotic initiation factor 4E family.</text>
</comment>
<dbReference type="InterPro" id="IPR023398">
    <property type="entry name" value="TIF_eIF4e-like"/>
</dbReference>
<evidence type="ECO:0008006" key="4">
    <source>
        <dbReference type="Google" id="ProtNLM"/>
    </source>
</evidence>
<reference evidence="2 3" key="1">
    <citation type="submission" date="2016-11" db="EMBL/GenBank/DDBJ databases">
        <title>The macronuclear genome of Stentor coeruleus: a giant cell with tiny introns.</title>
        <authorList>
            <person name="Slabodnick M."/>
            <person name="Ruby J.G."/>
            <person name="Reiff S.B."/>
            <person name="Swart E.C."/>
            <person name="Gosai S."/>
            <person name="Prabakaran S."/>
            <person name="Witkowska E."/>
            <person name="Larue G.E."/>
            <person name="Fisher S."/>
            <person name="Freeman R.M."/>
            <person name="Gunawardena J."/>
            <person name="Chu W."/>
            <person name="Stover N.A."/>
            <person name="Gregory B.D."/>
            <person name="Nowacki M."/>
            <person name="Derisi J."/>
            <person name="Roy S.W."/>
            <person name="Marshall W.F."/>
            <person name="Sood P."/>
        </authorList>
    </citation>
    <scope>NUCLEOTIDE SEQUENCE [LARGE SCALE GENOMIC DNA]</scope>
    <source>
        <strain evidence="2">WM001</strain>
    </source>
</reference>
<dbReference type="Proteomes" id="UP000187209">
    <property type="component" value="Unassembled WGS sequence"/>
</dbReference>
<accession>A0A1R2BN36</accession>
<evidence type="ECO:0000313" key="2">
    <source>
        <dbReference type="EMBL" id="OMJ77985.1"/>
    </source>
</evidence>
<dbReference type="OrthoDB" id="282246at2759"/>
<dbReference type="GO" id="GO:0000340">
    <property type="term" value="F:RNA 7-methylguanosine cap binding"/>
    <property type="evidence" value="ECO:0007669"/>
    <property type="project" value="TreeGrafter"/>
</dbReference>
<dbReference type="Pfam" id="PF01652">
    <property type="entry name" value="IF4E"/>
    <property type="match status" value="1"/>
</dbReference>
<evidence type="ECO:0000313" key="3">
    <source>
        <dbReference type="Proteomes" id="UP000187209"/>
    </source>
</evidence>
<dbReference type="SUPFAM" id="SSF55418">
    <property type="entry name" value="eIF4e-like"/>
    <property type="match status" value="1"/>
</dbReference>
<dbReference type="AlphaFoldDB" id="A0A1R2BN36"/>